<name>A0A0M4L426_9GAMM</name>
<dbReference type="HAMAP" id="MF_00791">
    <property type="entry name" value="ApaG"/>
    <property type="match status" value="1"/>
</dbReference>
<organism evidence="4 5">
    <name type="scientific">Candidatus Pseudothioglobus singularis PS1</name>
    <dbReference type="NCBI Taxonomy" id="1125411"/>
    <lineage>
        <taxon>Bacteria</taxon>
        <taxon>Pseudomonadati</taxon>
        <taxon>Pseudomonadota</taxon>
        <taxon>Gammaproteobacteria</taxon>
        <taxon>Candidatus Pseudothioglobaceae</taxon>
        <taxon>Candidatus Pseudothioglobus</taxon>
    </lineage>
</organism>
<accession>A0A0M4L426</accession>
<feature type="domain" description="ApaG" evidence="3">
    <location>
        <begin position="1"/>
        <end position="125"/>
    </location>
</feature>
<evidence type="ECO:0000259" key="3">
    <source>
        <dbReference type="PROSITE" id="PS51087"/>
    </source>
</evidence>
<dbReference type="RefSeq" id="WP_020025433.1">
    <property type="nucleotide sequence ID" value="NZ_CP006911.1"/>
</dbReference>
<dbReference type="OrthoDB" id="9795226at2"/>
<sequence length="125" mass="13906">MIMKNKIEINVEVTYLSDQSDILNKQYAYAYTITITNQGDTGAQLRTRRWLIQDESGETEEVIGEGVIGQQPHLSPGESFKYSSGAIISTETGTMKGSYGMISDIGQRFDADIPEFTLSEPHTLH</sequence>
<dbReference type="NCBIfam" id="NF003967">
    <property type="entry name" value="PRK05461.1"/>
    <property type="match status" value="1"/>
</dbReference>
<dbReference type="Gene3D" id="2.60.40.1470">
    <property type="entry name" value="ApaG domain"/>
    <property type="match status" value="1"/>
</dbReference>
<dbReference type="STRING" id="1125411.W908_04245"/>
<reference evidence="4 5" key="1">
    <citation type="journal article" date="2015" name="Genome Announc.">
        <title>Genome Sequence of 'Candidatus Thioglobus singularis' Strain PS1, a Mixotroph from the SUP05 Clade of Marine Gammaproteobacteria.</title>
        <authorList>
            <person name="Marshall K.T."/>
            <person name="Morris R.M."/>
        </authorList>
    </citation>
    <scope>NUCLEOTIDE SEQUENCE [LARGE SCALE GENOMIC DNA]</scope>
    <source>
        <strain evidence="4 5">PS1</strain>
    </source>
</reference>
<dbReference type="SUPFAM" id="SSF110069">
    <property type="entry name" value="ApaG-like"/>
    <property type="match status" value="1"/>
</dbReference>
<evidence type="ECO:0000256" key="2">
    <source>
        <dbReference type="HAMAP-Rule" id="MF_00791"/>
    </source>
</evidence>
<dbReference type="PANTHER" id="PTHR14289">
    <property type="entry name" value="F-BOX ONLY PROTEIN 3"/>
    <property type="match status" value="1"/>
</dbReference>
<dbReference type="InterPro" id="IPR007474">
    <property type="entry name" value="ApaG_domain"/>
</dbReference>
<dbReference type="Proteomes" id="UP000068905">
    <property type="component" value="Chromosome"/>
</dbReference>
<dbReference type="InterPro" id="IPR036767">
    <property type="entry name" value="ApaG_sf"/>
</dbReference>
<evidence type="ECO:0000313" key="4">
    <source>
        <dbReference type="EMBL" id="ALE01858.1"/>
    </source>
</evidence>
<dbReference type="PANTHER" id="PTHR14289:SF16">
    <property type="entry name" value="POLYMERASE DELTA-INTERACTING PROTEIN 2"/>
    <property type="match status" value="1"/>
</dbReference>
<evidence type="ECO:0000256" key="1">
    <source>
        <dbReference type="ARBA" id="ARBA00017693"/>
    </source>
</evidence>
<dbReference type="PROSITE" id="PS51087">
    <property type="entry name" value="APAG"/>
    <property type="match status" value="1"/>
</dbReference>
<dbReference type="EMBL" id="CP006911">
    <property type="protein sequence ID" value="ALE01858.1"/>
    <property type="molecule type" value="Genomic_DNA"/>
</dbReference>
<gene>
    <name evidence="2 4" type="primary">apaG</name>
    <name evidence="4" type="ORF">W908_04245</name>
</gene>
<keyword evidence="5" id="KW-1185">Reference proteome</keyword>
<dbReference type="Pfam" id="PF04379">
    <property type="entry name" value="DUF525"/>
    <property type="match status" value="1"/>
</dbReference>
<proteinExistence type="inferred from homology"/>
<dbReference type="InterPro" id="IPR023065">
    <property type="entry name" value="Uncharacterised_ApaG"/>
</dbReference>
<dbReference type="GO" id="GO:0070987">
    <property type="term" value="P:error-free translesion synthesis"/>
    <property type="evidence" value="ECO:0007669"/>
    <property type="project" value="TreeGrafter"/>
</dbReference>
<protein>
    <recommendedName>
        <fullName evidence="1 2">Protein ApaG</fullName>
    </recommendedName>
</protein>
<dbReference type="AlphaFoldDB" id="A0A0M4L426"/>
<dbReference type="KEGG" id="tsn:W908_04245"/>
<evidence type="ECO:0000313" key="5">
    <source>
        <dbReference type="Proteomes" id="UP000068905"/>
    </source>
</evidence>